<dbReference type="AlphaFoldDB" id="A0A4Y2UF11"/>
<name>A0A4Y2UF11_ARAVE</name>
<comment type="caution">
    <text evidence="1">The sequence shown here is derived from an EMBL/GenBank/DDBJ whole genome shotgun (WGS) entry which is preliminary data.</text>
</comment>
<protein>
    <submittedName>
        <fullName evidence="1">Uncharacterized protein</fullName>
    </submittedName>
</protein>
<evidence type="ECO:0000313" key="2">
    <source>
        <dbReference type="Proteomes" id="UP000499080"/>
    </source>
</evidence>
<gene>
    <name evidence="1" type="ORF">AVEN_261027_1</name>
</gene>
<proteinExistence type="predicted"/>
<keyword evidence="2" id="KW-1185">Reference proteome</keyword>
<evidence type="ECO:0000313" key="1">
    <source>
        <dbReference type="EMBL" id="GBO10591.1"/>
    </source>
</evidence>
<sequence>MTTLTSIGNVAHVHCFHYENGRRCPAEIGVVQVLPLGIPDKERKTLLVTVNNTDLKMCLADCRVNMVVSDKISKLPPNFIGQYTRAEAEQRVRDFIPRGLLVAVKGLEEKSYFRGLGLHVVELKSEVMPQCPKYKDLPSNLKRLPLRLWHGGNHNDCCSQAIALGFARFIERQVLVDEPKCASEPKDDFMEPWWDDFMEPTDCMEPKQDEPNISEPQVIVLNVKSPMKVIINVMM</sequence>
<accession>A0A4Y2UF11</accession>
<dbReference type="OrthoDB" id="6422073at2759"/>
<organism evidence="1 2">
    <name type="scientific">Araneus ventricosus</name>
    <name type="common">Orbweaver spider</name>
    <name type="synonym">Epeira ventricosa</name>
    <dbReference type="NCBI Taxonomy" id="182803"/>
    <lineage>
        <taxon>Eukaryota</taxon>
        <taxon>Metazoa</taxon>
        <taxon>Ecdysozoa</taxon>
        <taxon>Arthropoda</taxon>
        <taxon>Chelicerata</taxon>
        <taxon>Arachnida</taxon>
        <taxon>Araneae</taxon>
        <taxon>Araneomorphae</taxon>
        <taxon>Entelegynae</taxon>
        <taxon>Araneoidea</taxon>
        <taxon>Araneidae</taxon>
        <taxon>Araneus</taxon>
    </lineage>
</organism>
<reference evidence="1 2" key="1">
    <citation type="journal article" date="2019" name="Sci. Rep.">
        <title>Orb-weaving spider Araneus ventricosus genome elucidates the spidroin gene catalogue.</title>
        <authorList>
            <person name="Kono N."/>
            <person name="Nakamura H."/>
            <person name="Ohtoshi R."/>
            <person name="Moran D.A.P."/>
            <person name="Shinohara A."/>
            <person name="Yoshida Y."/>
            <person name="Fujiwara M."/>
            <person name="Mori M."/>
            <person name="Tomita M."/>
            <person name="Arakawa K."/>
        </authorList>
    </citation>
    <scope>NUCLEOTIDE SEQUENCE [LARGE SCALE GENOMIC DNA]</scope>
</reference>
<dbReference type="EMBL" id="BGPR01035652">
    <property type="protein sequence ID" value="GBO10591.1"/>
    <property type="molecule type" value="Genomic_DNA"/>
</dbReference>
<dbReference type="Proteomes" id="UP000499080">
    <property type="component" value="Unassembled WGS sequence"/>
</dbReference>